<evidence type="ECO:0000313" key="1">
    <source>
        <dbReference type="EMBL" id="KAJ3526417.1"/>
    </source>
</evidence>
<evidence type="ECO:0000313" key="2">
    <source>
        <dbReference type="Proteomes" id="UP001148662"/>
    </source>
</evidence>
<reference evidence="1" key="1">
    <citation type="submission" date="2022-07" db="EMBL/GenBank/DDBJ databases">
        <title>Genome Sequence of Phlebia brevispora.</title>
        <authorList>
            <person name="Buettner E."/>
        </authorList>
    </citation>
    <scope>NUCLEOTIDE SEQUENCE</scope>
    <source>
        <strain evidence="1">MPL23</strain>
    </source>
</reference>
<organism evidence="1 2">
    <name type="scientific">Phlebia brevispora</name>
    <dbReference type="NCBI Taxonomy" id="194682"/>
    <lineage>
        <taxon>Eukaryota</taxon>
        <taxon>Fungi</taxon>
        <taxon>Dikarya</taxon>
        <taxon>Basidiomycota</taxon>
        <taxon>Agaricomycotina</taxon>
        <taxon>Agaricomycetes</taxon>
        <taxon>Polyporales</taxon>
        <taxon>Meruliaceae</taxon>
        <taxon>Phlebia</taxon>
    </lineage>
</organism>
<gene>
    <name evidence="1" type="ORF">NM688_g8264</name>
</gene>
<protein>
    <submittedName>
        <fullName evidence="1">Uncharacterized protein</fullName>
    </submittedName>
</protein>
<accession>A0ACC1RV63</accession>
<name>A0ACC1RV63_9APHY</name>
<sequence>MDNLKMSFAQPFKAHRGRFPYQYPRITFFAAPSQRMAITYMRGVLTEACVAYFTQNPDVTGIGVRIAWYLQTAAIFLQSFLCPEEIVDTVLAYTFLFLGLLIAVVAEGPLMTVNAIPLTLMLLSGNCILGFLYSPHYPVPKSTAARLSHPIVAGIVLLESIAVVPFAVCLLVSLMRTGLVTECIANMDDRIITIVMIIGPLVIHLELLAANLVSRCIAYRYFRRHDWVRTHRIPSRLVTILFRIIAICLYFQTAAVVEITVAAGSIGPTLDAATIDFQWSTGQIIALFSIGPIYLPIAKRIVKITHGYWGPRMRRWYKTITCEDRRIQDSKADRTAEVYEEPALRSPAGQNIRGGCHFPEGVCGMSAGLRETTAHDSADEELAKISSITHVSSSVVMLVRTSTGPSTSNLQLVVLANRSSYEHDKRLDSMLVEKLTHNCGNRYAHQLSSGRHTLPDPSGSDCTQYSNLSLWA</sequence>
<dbReference type="Proteomes" id="UP001148662">
    <property type="component" value="Unassembled WGS sequence"/>
</dbReference>
<dbReference type="EMBL" id="JANHOG010002167">
    <property type="protein sequence ID" value="KAJ3526417.1"/>
    <property type="molecule type" value="Genomic_DNA"/>
</dbReference>
<comment type="caution">
    <text evidence="1">The sequence shown here is derived from an EMBL/GenBank/DDBJ whole genome shotgun (WGS) entry which is preliminary data.</text>
</comment>
<proteinExistence type="predicted"/>
<keyword evidence="2" id="KW-1185">Reference proteome</keyword>